<evidence type="ECO:0000313" key="2">
    <source>
        <dbReference type="EMBL" id="MDH2337354.1"/>
    </source>
</evidence>
<dbReference type="RefSeq" id="WP_279858318.1">
    <property type="nucleotide sequence ID" value="NZ_JARVUX010000012.1"/>
</dbReference>
<comment type="caution">
    <text evidence="2">The sequence shown here is derived from an EMBL/GenBank/DDBJ whole genome shotgun (WGS) entry which is preliminary data.</text>
</comment>
<evidence type="ECO:0000256" key="1">
    <source>
        <dbReference type="SAM" id="MobiDB-lite"/>
    </source>
</evidence>
<feature type="region of interest" description="Disordered" evidence="1">
    <location>
        <begin position="49"/>
        <end position="72"/>
    </location>
</feature>
<dbReference type="AlphaFoldDB" id="A0AAP4EGH7"/>
<evidence type="ECO:0000313" key="3">
    <source>
        <dbReference type="Proteomes" id="UP001222958"/>
    </source>
</evidence>
<dbReference type="EMBL" id="JARVUX010000012">
    <property type="protein sequence ID" value="MDH2337354.1"/>
    <property type="molecule type" value="Genomic_DNA"/>
</dbReference>
<accession>A0AAP4EGH7</accession>
<proteinExistence type="predicted"/>
<protein>
    <submittedName>
        <fullName evidence="2">Uncharacterized protein</fullName>
    </submittedName>
</protein>
<gene>
    <name evidence="2" type="ORF">QDQ28_14335</name>
</gene>
<sequence length="84" mass="9478">MAKTKKNLSLEEAVIQKGLKRAGELGFDFSAYVTYLINADTKKIKIQEEENVEKSCEKETEENDLKIPDDETLSEVDNILNGNV</sequence>
<dbReference type="Proteomes" id="UP001222958">
    <property type="component" value="Unassembled WGS sequence"/>
</dbReference>
<organism evidence="2 3">
    <name type="scientific">Clostridium perfringens</name>
    <dbReference type="NCBI Taxonomy" id="1502"/>
    <lineage>
        <taxon>Bacteria</taxon>
        <taxon>Bacillati</taxon>
        <taxon>Bacillota</taxon>
        <taxon>Clostridia</taxon>
        <taxon>Eubacteriales</taxon>
        <taxon>Clostridiaceae</taxon>
        <taxon>Clostridium</taxon>
    </lineage>
</organism>
<feature type="compositionally biased region" description="Basic and acidic residues" evidence="1">
    <location>
        <begin position="49"/>
        <end position="69"/>
    </location>
</feature>
<name>A0AAP4EGH7_CLOPF</name>
<reference evidence="2" key="1">
    <citation type="submission" date="2023-04" db="EMBL/GenBank/DDBJ databases">
        <title>Epidemiological investigation of Clostridium perfringens isolated from cattle.</title>
        <authorList>
            <person name="Tian R."/>
        </authorList>
    </citation>
    <scope>NUCLEOTIDE SEQUENCE</scope>
    <source>
        <strain evidence="2">ZWCP172</strain>
    </source>
</reference>